<name>A0ABR8SNW1_9BACL</name>
<keyword evidence="1" id="KW-0472">Membrane</keyword>
<organism evidence="2 3">
    <name type="scientific">Fictibacillus norfolkensis</name>
    <dbReference type="NCBI Taxonomy" id="2762233"/>
    <lineage>
        <taxon>Bacteria</taxon>
        <taxon>Bacillati</taxon>
        <taxon>Bacillota</taxon>
        <taxon>Bacilli</taxon>
        <taxon>Bacillales</taxon>
        <taxon>Fictibacillaceae</taxon>
        <taxon>Fictibacillus</taxon>
    </lineage>
</organism>
<evidence type="ECO:0000256" key="1">
    <source>
        <dbReference type="SAM" id="Phobius"/>
    </source>
</evidence>
<feature type="transmembrane region" description="Helical" evidence="1">
    <location>
        <begin position="104"/>
        <end position="131"/>
    </location>
</feature>
<feature type="transmembrane region" description="Helical" evidence="1">
    <location>
        <begin position="182"/>
        <end position="199"/>
    </location>
</feature>
<proteinExistence type="predicted"/>
<keyword evidence="3" id="KW-1185">Reference proteome</keyword>
<gene>
    <name evidence="2" type="ORF">H9648_14050</name>
</gene>
<protein>
    <recommendedName>
        <fullName evidence="4">ABC transporter permease</fullName>
    </recommendedName>
</protein>
<dbReference type="Proteomes" id="UP000603641">
    <property type="component" value="Unassembled WGS sequence"/>
</dbReference>
<feature type="transmembrane region" description="Helical" evidence="1">
    <location>
        <begin position="219"/>
        <end position="240"/>
    </location>
</feature>
<comment type="caution">
    <text evidence="2">The sequence shown here is derived from an EMBL/GenBank/DDBJ whole genome shotgun (WGS) entry which is preliminary data.</text>
</comment>
<feature type="transmembrane region" description="Helical" evidence="1">
    <location>
        <begin position="21"/>
        <end position="41"/>
    </location>
</feature>
<feature type="transmembrane region" description="Helical" evidence="1">
    <location>
        <begin position="61"/>
        <end position="83"/>
    </location>
</feature>
<evidence type="ECO:0000313" key="2">
    <source>
        <dbReference type="EMBL" id="MBD7965180.1"/>
    </source>
</evidence>
<feature type="transmembrane region" description="Helical" evidence="1">
    <location>
        <begin position="151"/>
        <end position="175"/>
    </location>
</feature>
<keyword evidence="1" id="KW-1133">Transmembrane helix</keyword>
<sequence length="248" mass="28126">MMYLAEVKAWDIVKKQYRYKLKSYFGVFTSLIVIQLLAILFSFNGTGSGSGSSNSLQYDFYYYTSDIILIFMMIWAFITAIIITTRAYRYDDFSLVTNRTISQVSNILFLLTASIFAGITVYLSTHLFQILAFYFKDNYSIIVDSLTVTEFVMGMITSILYIFLFACAGYLVGILIQLHKGFLLIIPTVLFGGLILDGIGGDPRFFVNITMFFGEETSFILFFCKIALVSSMLLLASLGISNRMEVRK</sequence>
<dbReference type="EMBL" id="JACSQM010000006">
    <property type="protein sequence ID" value="MBD7965180.1"/>
    <property type="molecule type" value="Genomic_DNA"/>
</dbReference>
<evidence type="ECO:0008006" key="4">
    <source>
        <dbReference type="Google" id="ProtNLM"/>
    </source>
</evidence>
<dbReference type="RefSeq" id="WP_191754434.1">
    <property type="nucleotide sequence ID" value="NZ_JACSQM010000006.1"/>
</dbReference>
<evidence type="ECO:0000313" key="3">
    <source>
        <dbReference type="Proteomes" id="UP000603641"/>
    </source>
</evidence>
<accession>A0ABR8SNW1</accession>
<reference evidence="2 3" key="1">
    <citation type="submission" date="2020-08" db="EMBL/GenBank/DDBJ databases">
        <title>A Genomic Blueprint of the Chicken Gut Microbiome.</title>
        <authorList>
            <person name="Gilroy R."/>
            <person name="Ravi A."/>
            <person name="Getino M."/>
            <person name="Pursley I."/>
            <person name="Horton D.L."/>
            <person name="Alikhan N.-F."/>
            <person name="Baker D."/>
            <person name="Gharbi K."/>
            <person name="Hall N."/>
            <person name="Watson M."/>
            <person name="Adriaenssens E.M."/>
            <person name="Foster-Nyarko E."/>
            <person name="Jarju S."/>
            <person name="Secka A."/>
            <person name="Antonio M."/>
            <person name="Oren A."/>
            <person name="Chaudhuri R."/>
            <person name="La Ragione R.M."/>
            <person name="Hildebrand F."/>
            <person name="Pallen M.J."/>
        </authorList>
    </citation>
    <scope>NUCLEOTIDE SEQUENCE [LARGE SCALE GENOMIC DNA]</scope>
    <source>
        <strain evidence="2 3">Sa2CUA10</strain>
    </source>
</reference>
<keyword evidence="1" id="KW-0812">Transmembrane</keyword>